<keyword evidence="3" id="KW-1185">Reference proteome</keyword>
<feature type="transmembrane region" description="Helical" evidence="1">
    <location>
        <begin position="45"/>
        <end position="64"/>
    </location>
</feature>
<keyword evidence="1" id="KW-0472">Membrane</keyword>
<evidence type="ECO:0000256" key="1">
    <source>
        <dbReference type="SAM" id="Phobius"/>
    </source>
</evidence>
<feature type="transmembrane region" description="Helical" evidence="1">
    <location>
        <begin position="71"/>
        <end position="95"/>
    </location>
</feature>
<reference evidence="2 3" key="1">
    <citation type="journal article" date="2023" name="Microbiol. Resour. Announc.">
        <title>Complete Genome Sequence of the First Colistin-Resistant Raoultella electrica Strain.</title>
        <authorList>
            <person name="Aldeia C."/>
            <person name="Campos-Madueno E.I."/>
            <person name="Sendi P."/>
            <person name="Endimiani A."/>
        </authorList>
    </citation>
    <scope>NUCLEOTIDE SEQUENCE [LARGE SCALE GENOMIC DNA]</scope>
    <source>
        <strain evidence="2 3">S2-IND-01-C</strain>
    </source>
</reference>
<dbReference type="AlphaFoldDB" id="A0AAJ5UC55"/>
<proteinExistence type="predicted"/>
<keyword evidence="1" id="KW-0812">Transmembrane</keyword>
<keyword evidence="1" id="KW-1133">Transmembrane helix</keyword>
<feature type="transmembrane region" description="Helical" evidence="1">
    <location>
        <begin position="107"/>
        <end position="126"/>
    </location>
</feature>
<evidence type="ECO:0000313" key="2">
    <source>
        <dbReference type="EMBL" id="WBW59241.1"/>
    </source>
</evidence>
<evidence type="ECO:0000313" key="3">
    <source>
        <dbReference type="Proteomes" id="UP001210130"/>
    </source>
</evidence>
<sequence length="129" mass="14846">MTGLVVNFRRENFIAAFLFSLISWELLYSWLYLMRSIDETVASTVLSSSLIHVLIITAACSFIFQKRSGVLTGLVAITAGFIFIFINSIVIFNLIFNITPDINDFIFYYECFLLIFFCGMPVYSFIRMI</sequence>
<dbReference type="RefSeq" id="WP_131050111.1">
    <property type="nucleotide sequence ID" value="NZ_CP112887.1"/>
</dbReference>
<dbReference type="Proteomes" id="UP001210130">
    <property type="component" value="Chromosome"/>
</dbReference>
<dbReference type="EMBL" id="CP112887">
    <property type="protein sequence ID" value="WBW59241.1"/>
    <property type="molecule type" value="Genomic_DNA"/>
</dbReference>
<accession>A0AAJ5UC55</accession>
<feature type="transmembrane region" description="Helical" evidence="1">
    <location>
        <begin position="12"/>
        <end position="33"/>
    </location>
</feature>
<name>A0AAJ5UC55_9ENTR</name>
<organism evidence="2 3">
    <name type="scientific">Klebsiella electrica</name>
    <dbReference type="NCBI Taxonomy" id="1259973"/>
    <lineage>
        <taxon>Bacteria</taxon>
        <taxon>Pseudomonadati</taxon>
        <taxon>Pseudomonadota</taxon>
        <taxon>Gammaproteobacteria</taxon>
        <taxon>Enterobacterales</taxon>
        <taxon>Enterobacteriaceae</taxon>
        <taxon>Klebsiella/Raoultella group</taxon>
        <taxon>Klebsiella</taxon>
    </lineage>
</organism>
<gene>
    <name evidence="2" type="ORF">OR613_14405</name>
</gene>
<protein>
    <submittedName>
        <fullName evidence="2">Transporter</fullName>
    </submittedName>
</protein>